<evidence type="ECO:0000313" key="2">
    <source>
        <dbReference type="EMBL" id="KAG0555804.1"/>
    </source>
</evidence>
<proteinExistence type="predicted"/>
<evidence type="ECO:0000313" key="3">
    <source>
        <dbReference type="Proteomes" id="UP000822688"/>
    </source>
</evidence>
<dbReference type="EMBL" id="CM026432">
    <property type="protein sequence ID" value="KAG0555804.1"/>
    <property type="molecule type" value="Genomic_DNA"/>
</dbReference>
<sequence>MHHNHTHTHTHTQGKIISISISILGALNHLYHNSKSRVQPPQPPRKEGREGRPNPLVFVLLSAVSSVFYMWASHPVLCLCRAVNWGFGGYVSACVRACVRD</sequence>
<keyword evidence="1" id="KW-1133">Transmembrane helix</keyword>
<evidence type="ECO:0000256" key="1">
    <source>
        <dbReference type="SAM" id="Phobius"/>
    </source>
</evidence>
<dbReference type="AlphaFoldDB" id="A0A8T0GBU9"/>
<keyword evidence="3" id="KW-1185">Reference proteome</keyword>
<feature type="transmembrane region" description="Helical" evidence="1">
    <location>
        <begin position="53"/>
        <end position="72"/>
    </location>
</feature>
<comment type="caution">
    <text evidence="2">The sequence shown here is derived from an EMBL/GenBank/DDBJ whole genome shotgun (WGS) entry which is preliminary data.</text>
</comment>
<protein>
    <submittedName>
        <fullName evidence="2">Uncharacterized protein</fullName>
    </submittedName>
</protein>
<name>A0A8T0GBU9_CERPU</name>
<dbReference type="Proteomes" id="UP000822688">
    <property type="component" value="Chromosome 11"/>
</dbReference>
<keyword evidence="1" id="KW-0472">Membrane</keyword>
<reference evidence="2 3" key="1">
    <citation type="submission" date="2020-06" db="EMBL/GenBank/DDBJ databases">
        <title>WGS assembly of Ceratodon purpureus strain R40.</title>
        <authorList>
            <person name="Carey S.B."/>
            <person name="Jenkins J."/>
            <person name="Shu S."/>
            <person name="Lovell J.T."/>
            <person name="Sreedasyam A."/>
            <person name="Maumus F."/>
            <person name="Tiley G.P."/>
            <person name="Fernandez-Pozo N."/>
            <person name="Barry K."/>
            <person name="Chen C."/>
            <person name="Wang M."/>
            <person name="Lipzen A."/>
            <person name="Daum C."/>
            <person name="Saski C.A."/>
            <person name="Payton A.C."/>
            <person name="Mcbreen J.C."/>
            <person name="Conrad R.E."/>
            <person name="Kollar L.M."/>
            <person name="Olsson S."/>
            <person name="Huttunen S."/>
            <person name="Landis J.B."/>
            <person name="Wickett N.J."/>
            <person name="Johnson M.G."/>
            <person name="Rensing S.A."/>
            <person name="Grimwood J."/>
            <person name="Schmutz J."/>
            <person name="Mcdaniel S.F."/>
        </authorList>
    </citation>
    <scope>NUCLEOTIDE SEQUENCE [LARGE SCALE GENOMIC DNA]</scope>
    <source>
        <strain evidence="2 3">R40</strain>
    </source>
</reference>
<accession>A0A8T0GBU9</accession>
<organism evidence="2 3">
    <name type="scientific">Ceratodon purpureus</name>
    <name type="common">Fire moss</name>
    <name type="synonym">Dicranum purpureum</name>
    <dbReference type="NCBI Taxonomy" id="3225"/>
    <lineage>
        <taxon>Eukaryota</taxon>
        <taxon>Viridiplantae</taxon>
        <taxon>Streptophyta</taxon>
        <taxon>Embryophyta</taxon>
        <taxon>Bryophyta</taxon>
        <taxon>Bryophytina</taxon>
        <taxon>Bryopsida</taxon>
        <taxon>Dicranidae</taxon>
        <taxon>Pseudoditrichales</taxon>
        <taxon>Ditrichaceae</taxon>
        <taxon>Ceratodon</taxon>
    </lineage>
</organism>
<keyword evidence="1" id="KW-0812">Transmembrane</keyword>
<gene>
    <name evidence="2" type="ORF">KC19_11G004400</name>
</gene>